<keyword evidence="1" id="KW-0560">Oxidoreductase</keyword>
<accession>A0A4Z1E6A8</accession>
<organism evidence="3 4">
    <name type="scientific">Botrytis tulipae</name>
    <dbReference type="NCBI Taxonomy" id="87230"/>
    <lineage>
        <taxon>Eukaryota</taxon>
        <taxon>Fungi</taxon>
        <taxon>Dikarya</taxon>
        <taxon>Ascomycota</taxon>
        <taxon>Pezizomycotina</taxon>
        <taxon>Leotiomycetes</taxon>
        <taxon>Helotiales</taxon>
        <taxon>Sclerotiniaceae</taxon>
        <taxon>Botrytis</taxon>
    </lineage>
</organism>
<feature type="domain" description="NADP-dependent oxidoreductase" evidence="2">
    <location>
        <begin position="25"/>
        <end position="228"/>
    </location>
</feature>
<protein>
    <recommendedName>
        <fullName evidence="2">NADP-dependent oxidoreductase domain-containing protein</fullName>
    </recommendedName>
</protein>
<name>A0A4Z1E6A8_9HELO</name>
<sequence>MTKAFHFVDPAIGAIDAAGQGRNDDVQVNQVGLSRKHIFDAVDASIARLVSLEETMKALNDIVESGKARHIGGSSFQMAQNIAEKHNWHKFISMQGFYNLLYREEEREMNAYCRETNIGLFPWSPLAAGVLAHSWEDRADERGNNDVFLKVLFRSKHLESDREIVRRVEELAGKRGVSMAIIAIAWIISKGGMAPICRLYNKQQVDDSVKALNVQLIEQESKYLEEAYVPKPVMGY</sequence>
<dbReference type="PANTHER" id="PTHR43364">
    <property type="entry name" value="NADH-SPECIFIC METHYLGLYOXAL REDUCTASE-RELATED"/>
    <property type="match status" value="1"/>
</dbReference>
<dbReference type="EMBL" id="PQXH01000261">
    <property type="protein sequence ID" value="TGO07585.1"/>
    <property type="molecule type" value="Genomic_DNA"/>
</dbReference>
<keyword evidence="4" id="KW-1185">Reference proteome</keyword>
<dbReference type="SUPFAM" id="SSF51430">
    <property type="entry name" value="NAD(P)-linked oxidoreductase"/>
    <property type="match status" value="1"/>
</dbReference>
<evidence type="ECO:0000256" key="1">
    <source>
        <dbReference type="ARBA" id="ARBA00023002"/>
    </source>
</evidence>
<dbReference type="InterPro" id="IPR050523">
    <property type="entry name" value="AKR_Detox_Biosynth"/>
</dbReference>
<dbReference type="InterPro" id="IPR023210">
    <property type="entry name" value="NADP_OxRdtase_dom"/>
</dbReference>
<evidence type="ECO:0000313" key="4">
    <source>
        <dbReference type="Proteomes" id="UP000297777"/>
    </source>
</evidence>
<evidence type="ECO:0000313" key="3">
    <source>
        <dbReference type="EMBL" id="TGO07585.1"/>
    </source>
</evidence>
<dbReference type="Pfam" id="PF00248">
    <property type="entry name" value="Aldo_ket_red"/>
    <property type="match status" value="1"/>
</dbReference>
<comment type="caution">
    <text evidence="3">The sequence shown here is derived from an EMBL/GenBank/DDBJ whole genome shotgun (WGS) entry which is preliminary data.</text>
</comment>
<gene>
    <name evidence="3" type="ORF">BTUL_0261g00010</name>
</gene>
<dbReference type="Gene3D" id="3.20.20.100">
    <property type="entry name" value="NADP-dependent oxidoreductase domain"/>
    <property type="match status" value="1"/>
</dbReference>
<proteinExistence type="predicted"/>
<dbReference type="OrthoDB" id="1720422at2759"/>
<dbReference type="AlphaFoldDB" id="A0A4Z1E6A8"/>
<evidence type="ECO:0000259" key="2">
    <source>
        <dbReference type="Pfam" id="PF00248"/>
    </source>
</evidence>
<reference evidence="3 4" key="1">
    <citation type="submission" date="2017-12" db="EMBL/GenBank/DDBJ databases">
        <title>Comparative genomics of Botrytis spp.</title>
        <authorList>
            <person name="Valero-Jimenez C.A."/>
            <person name="Tapia P."/>
            <person name="Veloso J."/>
            <person name="Silva-Moreno E."/>
            <person name="Staats M."/>
            <person name="Valdes J.H."/>
            <person name="Van Kan J.A.L."/>
        </authorList>
    </citation>
    <scope>NUCLEOTIDE SEQUENCE [LARGE SCALE GENOMIC DNA]</scope>
    <source>
        <strain evidence="3 4">Bt9001</strain>
    </source>
</reference>
<dbReference type="InterPro" id="IPR036812">
    <property type="entry name" value="NAD(P)_OxRdtase_dom_sf"/>
</dbReference>
<dbReference type="GO" id="GO:0016491">
    <property type="term" value="F:oxidoreductase activity"/>
    <property type="evidence" value="ECO:0007669"/>
    <property type="project" value="UniProtKB-KW"/>
</dbReference>
<dbReference type="PANTHER" id="PTHR43364:SF15">
    <property type="entry name" value="ARYL-ALCOHOL DEHYDROGENASE AAD16-RELATED"/>
    <property type="match status" value="1"/>
</dbReference>
<dbReference type="Proteomes" id="UP000297777">
    <property type="component" value="Unassembled WGS sequence"/>
</dbReference>